<keyword evidence="2" id="KW-1185">Reference proteome</keyword>
<dbReference type="Proteomes" id="UP000676885">
    <property type="component" value="Chromosome"/>
</dbReference>
<gene>
    <name evidence="1" type="ORF">KKR91_01895</name>
</gene>
<name>A0A975M5R5_9MICC</name>
<dbReference type="AlphaFoldDB" id="A0A975M5R5"/>
<dbReference type="EMBL" id="CP076022">
    <property type="protein sequence ID" value="QWC10432.1"/>
    <property type="molecule type" value="Genomic_DNA"/>
</dbReference>
<evidence type="ECO:0000313" key="1">
    <source>
        <dbReference type="EMBL" id="QWC10432.1"/>
    </source>
</evidence>
<protein>
    <submittedName>
        <fullName evidence="1">Uncharacterized protein</fullName>
    </submittedName>
</protein>
<sequence>MLAVLVVAEYVLLGQAPEPWSSLSALLIPANGAGAILGQVVGEARAAKRRPAIVDAWVINGNEQKKTDRATASAIEDLAGWDSATTGRFVVGRNGGLFEAVGSAATGFIVHCTADYHDDGAWRVLGSLTSRDETEIRMPFGPVLVPMGVVSDLQTTNRALLRFFHYRGPDPDLHWTSGEQVLDLKFG</sequence>
<reference evidence="1 2" key="1">
    <citation type="submission" date="2021-05" db="EMBL/GenBank/DDBJ databases">
        <title>Novel species in genus Arthrobacter.</title>
        <authorList>
            <person name="Zhang G."/>
        </authorList>
    </citation>
    <scope>NUCLEOTIDE SEQUENCE [LARGE SCALE GENOMIC DNA]</scope>
    <source>
        <strain evidence="2">zg-ZUI227</strain>
    </source>
</reference>
<dbReference type="KEGG" id="ajg:KKR91_01895"/>
<accession>A0A975M5R5</accession>
<proteinExistence type="predicted"/>
<dbReference type="RefSeq" id="WP_210231376.1">
    <property type="nucleotide sequence ID" value="NZ_CP076022.1"/>
</dbReference>
<evidence type="ECO:0000313" key="2">
    <source>
        <dbReference type="Proteomes" id="UP000676885"/>
    </source>
</evidence>
<organism evidence="1 2">
    <name type="scientific">Arthrobacter jiangjiafuii</name>
    <dbReference type="NCBI Taxonomy" id="2817475"/>
    <lineage>
        <taxon>Bacteria</taxon>
        <taxon>Bacillati</taxon>
        <taxon>Actinomycetota</taxon>
        <taxon>Actinomycetes</taxon>
        <taxon>Micrococcales</taxon>
        <taxon>Micrococcaceae</taxon>
        <taxon>Arthrobacter</taxon>
    </lineage>
</organism>